<dbReference type="InterPro" id="IPR000084">
    <property type="entry name" value="PE-PGRS_N"/>
</dbReference>
<dbReference type="Pfam" id="PF00934">
    <property type="entry name" value="PE"/>
    <property type="match status" value="1"/>
</dbReference>
<evidence type="ECO:0000313" key="3">
    <source>
        <dbReference type="EMBL" id="OBS04192.1"/>
    </source>
</evidence>
<proteinExistence type="predicted"/>
<name>A0A1A6BPA4_MYCGO</name>
<dbReference type="EMBL" id="MAEM01000003">
    <property type="protein sequence ID" value="OBS04192.1"/>
    <property type="molecule type" value="Genomic_DNA"/>
</dbReference>
<dbReference type="RefSeq" id="WP_065131731.1">
    <property type="nucleotide sequence ID" value="NZ_MAEM01000003.1"/>
</dbReference>
<dbReference type="Gene3D" id="1.10.287.850">
    <property type="entry name" value="HP0062-like domain"/>
    <property type="match status" value="1"/>
</dbReference>
<dbReference type="Pfam" id="PF12484">
    <property type="entry name" value="PPE-SVP"/>
    <property type="match status" value="1"/>
</dbReference>
<reference evidence="3 4" key="1">
    <citation type="submission" date="2016-06" db="EMBL/GenBank/DDBJ databases">
        <authorList>
            <person name="Kjaerup R.B."/>
            <person name="Dalgaard T.S."/>
            <person name="Juul-Madsen H.R."/>
        </authorList>
    </citation>
    <scope>NUCLEOTIDE SEQUENCE [LARGE SCALE GENOMIC DNA]</scope>
    <source>
        <strain evidence="3 4">1245752.6</strain>
    </source>
</reference>
<dbReference type="Proteomes" id="UP000093757">
    <property type="component" value="Unassembled WGS sequence"/>
</dbReference>
<evidence type="ECO:0000259" key="2">
    <source>
        <dbReference type="Pfam" id="PF12484"/>
    </source>
</evidence>
<feature type="domain" description="PPE family C-terminal" evidence="2">
    <location>
        <begin position="181"/>
        <end position="251"/>
    </location>
</feature>
<protein>
    <submittedName>
        <fullName evidence="3">PE family protein</fullName>
    </submittedName>
</protein>
<dbReference type="SUPFAM" id="SSF140459">
    <property type="entry name" value="PE/PPE dimer-like"/>
    <property type="match status" value="1"/>
</dbReference>
<dbReference type="InterPro" id="IPR022171">
    <property type="entry name" value="PPE_C"/>
</dbReference>
<sequence length="254" mass="24560">MSFLTAQPEELAAAAGKLQTVGAQQAAQNAAAAVPTTSGVIPAAADEVSALQASLFAAYGSLYQQVSAEAAAMYDTFVNTLGLSAQTYSATESANSAAAALPAALTDSPVADIANVVNIGVGNWASAASNLVGLANGGLLLPVEEGAVEGTVDTAGLEAAAAVGAGEAPAAAGLVGAFPGRALSAPSPWAGPATLVSSATPKSLSWAAATPPAAPGTTLLPGMPGMVSTSRNSTGFGAPRYGVKPMVMARPAHG</sequence>
<evidence type="ECO:0000313" key="4">
    <source>
        <dbReference type="Proteomes" id="UP000093757"/>
    </source>
</evidence>
<comment type="caution">
    <text evidence="3">The sequence shown here is derived from an EMBL/GenBank/DDBJ whole genome shotgun (WGS) entry which is preliminary data.</text>
</comment>
<accession>A0A1A6BPA4</accession>
<feature type="domain" description="PE" evidence="1">
    <location>
        <begin position="4"/>
        <end position="95"/>
    </location>
</feature>
<dbReference type="OrthoDB" id="4764762at2"/>
<gene>
    <name evidence="3" type="ORF">A9W98_05905</name>
</gene>
<dbReference type="AlphaFoldDB" id="A0A1A6BPA4"/>
<evidence type="ECO:0000259" key="1">
    <source>
        <dbReference type="Pfam" id="PF00934"/>
    </source>
</evidence>
<dbReference type="InterPro" id="IPR038332">
    <property type="entry name" value="PPE_sf"/>
</dbReference>
<organism evidence="3 4">
    <name type="scientific">Mycobacterium gordonae</name>
    <dbReference type="NCBI Taxonomy" id="1778"/>
    <lineage>
        <taxon>Bacteria</taxon>
        <taxon>Bacillati</taxon>
        <taxon>Actinomycetota</taxon>
        <taxon>Actinomycetes</taxon>
        <taxon>Mycobacteriales</taxon>
        <taxon>Mycobacteriaceae</taxon>
        <taxon>Mycobacterium</taxon>
    </lineage>
</organism>